<dbReference type="KEGG" id="svo:SVI_2193"/>
<dbReference type="Proteomes" id="UP000002350">
    <property type="component" value="Chromosome"/>
</dbReference>
<dbReference type="InterPro" id="IPR027417">
    <property type="entry name" value="P-loop_NTPase"/>
</dbReference>
<dbReference type="HOGENOM" id="CLU_2510862_0_0_6"/>
<proteinExistence type="predicted"/>
<dbReference type="SUPFAM" id="SSF52540">
    <property type="entry name" value="P-loop containing nucleoside triphosphate hydrolases"/>
    <property type="match status" value="1"/>
</dbReference>
<dbReference type="OrthoDB" id="9803139at2"/>
<gene>
    <name evidence="1" type="ordered locus">SVI_2193</name>
</gene>
<sequence length="85" mass="9791">MMGNHKTKRQRALEHNRLYAINRGETVTIKQPKQAVNVGTIGHVDHSKTTLSEAIKKAESKPRNFWQSICGRFRSFFRRKKLGAV</sequence>
<evidence type="ECO:0000313" key="2">
    <source>
        <dbReference type="Proteomes" id="UP000002350"/>
    </source>
</evidence>
<dbReference type="STRING" id="637905.SVI_2193"/>
<evidence type="ECO:0000313" key="1">
    <source>
        <dbReference type="EMBL" id="BAJ02164.1"/>
    </source>
</evidence>
<evidence type="ECO:0008006" key="3">
    <source>
        <dbReference type="Google" id="ProtNLM"/>
    </source>
</evidence>
<organism evidence="1 2">
    <name type="scientific">Shewanella violacea (strain JCM 10179 / CIP 106290 / LMG 19151 / DSS12)</name>
    <dbReference type="NCBI Taxonomy" id="637905"/>
    <lineage>
        <taxon>Bacteria</taxon>
        <taxon>Pseudomonadati</taxon>
        <taxon>Pseudomonadota</taxon>
        <taxon>Gammaproteobacteria</taxon>
        <taxon>Alteromonadales</taxon>
        <taxon>Shewanellaceae</taxon>
        <taxon>Shewanella</taxon>
    </lineage>
</organism>
<keyword evidence="2" id="KW-1185">Reference proteome</keyword>
<dbReference type="eggNOG" id="ENOG5030AKC">
    <property type="taxonomic scope" value="Bacteria"/>
</dbReference>
<dbReference type="EMBL" id="AP011177">
    <property type="protein sequence ID" value="BAJ02164.1"/>
    <property type="molecule type" value="Genomic_DNA"/>
</dbReference>
<reference evidence="2" key="1">
    <citation type="journal article" date="2010" name="Mol. Biosyst.">
        <title>Complete genome sequence and comparative analysis of Shewanella violacea, a psychrophilic and piezophilic bacterium from deep sea floor sediments.</title>
        <authorList>
            <person name="Aono E."/>
            <person name="Baba T."/>
            <person name="Ara T."/>
            <person name="Nishi T."/>
            <person name="Nakamichi T."/>
            <person name="Inamoto E."/>
            <person name="Toyonaga H."/>
            <person name="Hasegawa M."/>
            <person name="Takai Y."/>
            <person name="Okumura Y."/>
            <person name="Baba M."/>
            <person name="Tomita M."/>
            <person name="Kato C."/>
            <person name="Oshima T."/>
            <person name="Nakasone K."/>
            <person name="Mori H."/>
        </authorList>
    </citation>
    <scope>NUCLEOTIDE SEQUENCE [LARGE SCALE GENOMIC DNA]</scope>
    <source>
        <strain evidence="2">JCM 10179 / CIP 106290 / LMG 19151 / DSS12</strain>
    </source>
</reference>
<protein>
    <recommendedName>
        <fullName evidence="3">Tr-type G domain-containing protein</fullName>
    </recommendedName>
</protein>
<dbReference type="Gene3D" id="3.40.50.300">
    <property type="entry name" value="P-loop containing nucleotide triphosphate hydrolases"/>
    <property type="match status" value="1"/>
</dbReference>
<accession>D4ZKG5</accession>
<name>D4ZKG5_SHEVD</name>
<dbReference type="AlphaFoldDB" id="D4ZKG5"/>